<accession>A0ACB9YVA2</accession>
<sequence>MPEQKRVLCKLAALALSLPLVSSLNLNVTAIGARDGFATLECWQMDSPFETSSQPGTSGTAMAMLSSVSNLSYSIIPSGFDGGVHNAPYTQWVMFTTGLAYITLPSDGNVSALVPGGQFGLIFAADTKDVTPEGHRTQYPGITETIALQIPTKDGKVPPHSVLHTGPCIANDVAGVREFAMAGATNVSQKVEARAENLLSFHLR</sequence>
<evidence type="ECO:0000313" key="2">
    <source>
        <dbReference type="Proteomes" id="UP001497700"/>
    </source>
</evidence>
<proteinExistence type="predicted"/>
<name>A0ACB9YVA2_9PEZI</name>
<gene>
    <name evidence="1" type="ORF">F4820DRAFT_427138</name>
</gene>
<dbReference type="Proteomes" id="UP001497700">
    <property type="component" value="Unassembled WGS sequence"/>
</dbReference>
<dbReference type="EMBL" id="MU393505">
    <property type="protein sequence ID" value="KAI4863365.1"/>
    <property type="molecule type" value="Genomic_DNA"/>
</dbReference>
<reference evidence="1 2" key="1">
    <citation type="journal article" date="2022" name="New Phytol.">
        <title>Ecological generalism drives hyperdiversity of secondary metabolite gene clusters in xylarialean endophytes.</title>
        <authorList>
            <person name="Franco M.E.E."/>
            <person name="Wisecaver J.H."/>
            <person name="Arnold A.E."/>
            <person name="Ju Y.M."/>
            <person name="Slot J.C."/>
            <person name="Ahrendt S."/>
            <person name="Moore L.P."/>
            <person name="Eastman K.E."/>
            <person name="Scott K."/>
            <person name="Konkel Z."/>
            <person name="Mondo S.J."/>
            <person name="Kuo A."/>
            <person name="Hayes R.D."/>
            <person name="Haridas S."/>
            <person name="Andreopoulos B."/>
            <person name="Riley R."/>
            <person name="LaButti K."/>
            <person name="Pangilinan J."/>
            <person name="Lipzen A."/>
            <person name="Amirebrahimi M."/>
            <person name="Yan J."/>
            <person name="Adam C."/>
            <person name="Keymanesh K."/>
            <person name="Ng V."/>
            <person name="Louie K."/>
            <person name="Northen T."/>
            <person name="Drula E."/>
            <person name="Henrissat B."/>
            <person name="Hsieh H.M."/>
            <person name="Youens-Clark K."/>
            <person name="Lutzoni F."/>
            <person name="Miadlikowska J."/>
            <person name="Eastwood D.C."/>
            <person name="Hamelin R.C."/>
            <person name="Grigoriev I.V."/>
            <person name="U'Ren J.M."/>
        </authorList>
    </citation>
    <scope>NUCLEOTIDE SEQUENCE [LARGE SCALE GENOMIC DNA]</scope>
    <source>
        <strain evidence="1 2">CBS 119005</strain>
    </source>
</reference>
<evidence type="ECO:0000313" key="1">
    <source>
        <dbReference type="EMBL" id="KAI4863365.1"/>
    </source>
</evidence>
<keyword evidence="2" id="KW-1185">Reference proteome</keyword>
<comment type="caution">
    <text evidence="1">The sequence shown here is derived from an EMBL/GenBank/DDBJ whole genome shotgun (WGS) entry which is preliminary data.</text>
</comment>
<protein>
    <submittedName>
        <fullName evidence="1">Uncharacterized protein</fullName>
    </submittedName>
</protein>
<organism evidence="1 2">
    <name type="scientific">Hypoxylon rubiginosum</name>
    <dbReference type="NCBI Taxonomy" id="110542"/>
    <lineage>
        <taxon>Eukaryota</taxon>
        <taxon>Fungi</taxon>
        <taxon>Dikarya</taxon>
        <taxon>Ascomycota</taxon>
        <taxon>Pezizomycotina</taxon>
        <taxon>Sordariomycetes</taxon>
        <taxon>Xylariomycetidae</taxon>
        <taxon>Xylariales</taxon>
        <taxon>Hypoxylaceae</taxon>
        <taxon>Hypoxylon</taxon>
    </lineage>
</organism>